<sequence length="60" mass="6526">MGVFAETDMAYSSDKGGARPVSATDFNDRVKQLLADKPAIQAVPKDRTAKRNFTRSAPRA</sequence>
<feature type="region of interest" description="Disordered" evidence="1">
    <location>
        <begin position="1"/>
        <end position="23"/>
    </location>
</feature>
<protein>
    <submittedName>
        <fullName evidence="2">Uncharacterized protein</fullName>
    </submittedName>
</protein>
<evidence type="ECO:0000313" key="3">
    <source>
        <dbReference type="Proteomes" id="UP000008070"/>
    </source>
</evidence>
<dbReference type="Proteomes" id="UP000008070">
    <property type="component" value="Chromosome"/>
</dbReference>
<evidence type="ECO:0000256" key="1">
    <source>
        <dbReference type="SAM" id="MobiDB-lite"/>
    </source>
</evidence>
<dbReference type="HOGENOM" id="CLU_3081674_0_0_5"/>
<name>C7CBW6_METED</name>
<dbReference type="KEGG" id="mdi:METDI3876"/>
<accession>C7CBW6</accession>
<reference evidence="3" key="1">
    <citation type="journal article" date="2009" name="PLoS ONE">
        <title>Methylobacterium genome sequences: a reference blueprint to investigate microbial metabolism of C1 compounds from natural and industrial sources.</title>
        <authorList>
            <person name="Vuilleumier S."/>
            <person name="Chistoserdova L."/>
            <person name="Lee M.-C."/>
            <person name="Bringel F."/>
            <person name="Lajus A."/>
            <person name="Zhou Y."/>
            <person name="Gourion B."/>
            <person name="Barbe V."/>
            <person name="Chang J."/>
            <person name="Cruveiller S."/>
            <person name="Dossat C."/>
            <person name="Gillett W."/>
            <person name="Gruffaz C."/>
            <person name="Haugen E."/>
            <person name="Hourcade E."/>
            <person name="Levy R."/>
            <person name="Mangenot S."/>
            <person name="Muller E."/>
            <person name="Nadalig T."/>
            <person name="Pagni M."/>
            <person name="Penny C."/>
            <person name="Peyraud R."/>
            <person name="Robinson D.G."/>
            <person name="Roche D."/>
            <person name="Rouy Z."/>
            <person name="Saenampechek C."/>
            <person name="Salvignol G."/>
            <person name="Vallenet D."/>
            <person name="Wu Z."/>
            <person name="Marx C.J."/>
            <person name="Vorholt J.A."/>
            <person name="Olson M.V."/>
            <person name="Kaul R."/>
            <person name="Weissenbach J."/>
            <person name="Medigue C."/>
            <person name="Lidstrom M.E."/>
        </authorList>
    </citation>
    <scope>NUCLEOTIDE SEQUENCE [LARGE SCALE GENOMIC DNA]</scope>
    <source>
        <strain evidence="3">DSM 6343 / CIP 106787 / DM4</strain>
    </source>
</reference>
<gene>
    <name evidence="2" type="ORF">METD_I3876</name>
</gene>
<organism evidence="2 3">
    <name type="scientific">Methylorubrum extorquens (strain DSM 6343 / CIP 106787 / DM4)</name>
    <name type="common">Methylobacterium extorquens</name>
    <dbReference type="NCBI Taxonomy" id="661410"/>
    <lineage>
        <taxon>Bacteria</taxon>
        <taxon>Pseudomonadati</taxon>
        <taxon>Pseudomonadota</taxon>
        <taxon>Alphaproteobacteria</taxon>
        <taxon>Hyphomicrobiales</taxon>
        <taxon>Methylobacteriaceae</taxon>
        <taxon>Methylorubrum</taxon>
    </lineage>
</organism>
<evidence type="ECO:0000313" key="2">
    <source>
        <dbReference type="EMBL" id="CAX25513.1"/>
    </source>
</evidence>
<dbReference type="AlphaFoldDB" id="C7CBW6"/>
<proteinExistence type="predicted"/>
<dbReference type="EMBL" id="FP103042">
    <property type="protein sequence ID" value="CAX25513.1"/>
    <property type="molecule type" value="Genomic_DNA"/>
</dbReference>